<dbReference type="EMBL" id="BAABRI010000049">
    <property type="protein sequence ID" value="GAA5484862.1"/>
    <property type="molecule type" value="Genomic_DNA"/>
</dbReference>
<organism evidence="1 2">
    <name type="scientific">Haloferula sargassicola</name>
    <dbReference type="NCBI Taxonomy" id="490096"/>
    <lineage>
        <taxon>Bacteria</taxon>
        <taxon>Pseudomonadati</taxon>
        <taxon>Verrucomicrobiota</taxon>
        <taxon>Verrucomicrobiia</taxon>
        <taxon>Verrucomicrobiales</taxon>
        <taxon>Verrucomicrobiaceae</taxon>
        <taxon>Haloferula</taxon>
    </lineage>
</organism>
<dbReference type="Proteomes" id="UP001476282">
    <property type="component" value="Unassembled WGS sequence"/>
</dbReference>
<accession>A0ABP9UVT8</accession>
<keyword evidence="2" id="KW-1185">Reference proteome</keyword>
<gene>
    <name evidence="1" type="ORF">Hsar01_04115</name>
</gene>
<proteinExistence type="predicted"/>
<name>A0ABP9UVT8_9BACT</name>
<comment type="caution">
    <text evidence="1">The sequence shown here is derived from an EMBL/GenBank/DDBJ whole genome shotgun (WGS) entry which is preliminary data.</text>
</comment>
<protein>
    <recommendedName>
        <fullName evidence="3">Transposase DDE domain-containing protein</fullName>
    </recommendedName>
</protein>
<sequence>MPKQYRDRADAENCFDELKNQWGWNGYTSRRLTSSRLMANLIALVYNWWSLYLRFYDAEHHREAIRTRPMLMSGVGRQVRSGGQRTVKVSVLHEKGDLIAQAVTRISNELHHICAITERWTVEQRWTLLLTRLLRRWLGGKWLPGLPDEVELLLSG</sequence>
<reference evidence="1 2" key="1">
    <citation type="submission" date="2024-02" db="EMBL/GenBank/DDBJ databases">
        <title>Haloferula sargassicola NBRC 104335.</title>
        <authorList>
            <person name="Ichikawa N."/>
            <person name="Katano-Makiyama Y."/>
            <person name="Hidaka K."/>
        </authorList>
    </citation>
    <scope>NUCLEOTIDE SEQUENCE [LARGE SCALE GENOMIC DNA]</scope>
    <source>
        <strain evidence="1 2">NBRC 104335</strain>
    </source>
</reference>
<evidence type="ECO:0000313" key="2">
    <source>
        <dbReference type="Proteomes" id="UP001476282"/>
    </source>
</evidence>
<evidence type="ECO:0000313" key="1">
    <source>
        <dbReference type="EMBL" id="GAA5484862.1"/>
    </source>
</evidence>
<evidence type="ECO:0008006" key="3">
    <source>
        <dbReference type="Google" id="ProtNLM"/>
    </source>
</evidence>